<gene>
    <name evidence="2" type="ORF">V1264_012733</name>
</gene>
<dbReference type="Gene3D" id="1.20.140.150">
    <property type="match status" value="1"/>
</dbReference>
<proteinExistence type="predicted"/>
<keyword evidence="1" id="KW-0812">Transmembrane</keyword>
<accession>A0AAN9BXQ2</accession>
<evidence type="ECO:0000313" key="2">
    <source>
        <dbReference type="EMBL" id="KAK7113444.1"/>
    </source>
</evidence>
<reference evidence="2 3" key="1">
    <citation type="submission" date="2024-02" db="EMBL/GenBank/DDBJ databases">
        <title>Chromosome-scale genome assembly of the rough periwinkle Littorina saxatilis.</title>
        <authorList>
            <person name="De Jode A."/>
            <person name="Faria R."/>
            <person name="Formenti G."/>
            <person name="Sims Y."/>
            <person name="Smith T.P."/>
            <person name="Tracey A."/>
            <person name="Wood J.M.D."/>
            <person name="Zagrodzka Z.B."/>
            <person name="Johannesson K."/>
            <person name="Butlin R.K."/>
            <person name="Leder E.H."/>
        </authorList>
    </citation>
    <scope>NUCLEOTIDE SEQUENCE [LARGE SCALE GENOMIC DNA]</scope>
    <source>
        <strain evidence="2">Snail1</strain>
        <tissue evidence="2">Muscle</tissue>
    </source>
</reference>
<feature type="transmembrane region" description="Helical" evidence="1">
    <location>
        <begin position="67"/>
        <end position="89"/>
    </location>
</feature>
<evidence type="ECO:0008006" key="4">
    <source>
        <dbReference type="Google" id="ProtNLM"/>
    </source>
</evidence>
<evidence type="ECO:0000256" key="1">
    <source>
        <dbReference type="SAM" id="Phobius"/>
    </source>
</evidence>
<keyword evidence="1" id="KW-0472">Membrane</keyword>
<dbReference type="AlphaFoldDB" id="A0AAN9BXQ2"/>
<evidence type="ECO:0000313" key="3">
    <source>
        <dbReference type="Proteomes" id="UP001374579"/>
    </source>
</evidence>
<feature type="transmembrane region" description="Helical" evidence="1">
    <location>
        <begin position="101"/>
        <end position="122"/>
    </location>
</feature>
<sequence length="424" mass="44968">MKRWWLRHRGFRVAFVCAVASSVFFIVAFASPAWTNTKGLWMECSPSHWMCATHHRLGNQLPAWFDAVRGFECLALVAIILCVMEELYIDFLTQPSPDRRVAEVLALAAGTLGLVGCILFAAFTPVTGSGSRGITHSTYLSWGFGLATTSSCFLIAFASVIAYFRHRGLDVLNYAASNAVHYNASDDVVGVTNVDMSPPSYTEAMNHPGGSQGTAAPLSSEYAYFKRAGFPEVQPPPYFPPPPGAQFEAPPPYAAVQIPAVSRQATEGSSPAGVLPAAEVNAMSVSVNPGVNIVDASPASSMEGPRPQAAESAGFNPTMSVPPSLPQPQSPVSAGLNLTSSVPASLPHSAPVSAGINPVISVPSSVPAYYVTVLGQMVPVYLEELQQAGRDVPSSSDPIPAYFIMIHGQHVPVYSEEQAAMLNN</sequence>
<feature type="transmembrane region" description="Helical" evidence="1">
    <location>
        <begin position="12"/>
        <end position="34"/>
    </location>
</feature>
<dbReference type="Proteomes" id="UP001374579">
    <property type="component" value="Unassembled WGS sequence"/>
</dbReference>
<dbReference type="EMBL" id="JBAMIC010000002">
    <property type="protein sequence ID" value="KAK7113444.1"/>
    <property type="molecule type" value="Genomic_DNA"/>
</dbReference>
<comment type="caution">
    <text evidence="2">The sequence shown here is derived from an EMBL/GenBank/DDBJ whole genome shotgun (WGS) entry which is preliminary data.</text>
</comment>
<protein>
    <recommendedName>
        <fullName evidence="4">Transmembrane protein</fullName>
    </recommendedName>
</protein>
<keyword evidence="1" id="KW-1133">Transmembrane helix</keyword>
<keyword evidence="3" id="KW-1185">Reference proteome</keyword>
<name>A0AAN9BXQ2_9CAEN</name>
<organism evidence="2 3">
    <name type="scientific">Littorina saxatilis</name>
    <dbReference type="NCBI Taxonomy" id="31220"/>
    <lineage>
        <taxon>Eukaryota</taxon>
        <taxon>Metazoa</taxon>
        <taxon>Spiralia</taxon>
        <taxon>Lophotrochozoa</taxon>
        <taxon>Mollusca</taxon>
        <taxon>Gastropoda</taxon>
        <taxon>Caenogastropoda</taxon>
        <taxon>Littorinimorpha</taxon>
        <taxon>Littorinoidea</taxon>
        <taxon>Littorinidae</taxon>
        <taxon>Littorina</taxon>
    </lineage>
</organism>
<feature type="transmembrane region" description="Helical" evidence="1">
    <location>
        <begin position="142"/>
        <end position="164"/>
    </location>
</feature>